<dbReference type="PANTHER" id="PTHR12308:SF87">
    <property type="entry name" value="ANOCTAMIN"/>
    <property type="match status" value="1"/>
</dbReference>
<feature type="compositionally biased region" description="Pro residues" evidence="9">
    <location>
        <begin position="979"/>
        <end position="998"/>
    </location>
</feature>
<dbReference type="GO" id="GO:0005886">
    <property type="term" value="C:plasma membrane"/>
    <property type="evidence" value="ECO:0007669"/>
    <property type="project" value="UniProtKB-SubCell"/>
</dbReference>
<dbReference type="InterPro" id="IPR007632">
    <property type="entry name" value="Anoctamin"/>
</dbReference>
<evidence type="ECO:0000259" key="11">
    <source>
        <dbReference type="Pfam" id="PF16178"/>
    </source>
</evidence>
<dbReference type="Proteomes" id="UP000770661">
    <property type="component" value="Unassembled WGS sequence"/>
</dbReference>
<feature type="region of interest" description="Disordered" evidence="9">
    <location>
        <begin position="114"/>
        <end position="146"/>
    </location>
</feature>
<feature type="transmembrane region" description="Helical" evidence="8">
    <location>
        <begin position="6"/>
        <end position="39"/>
    </location>
</feature>
<feature type="domain" description="Anoctamin dimerisation" evidence="11">
    <location>
        <begin position="150"/>
        <end position="387"/>
    </location>
</feature>
<feature type="region of interest" description="Disordered" evidence="9">
    <location>
        <begin position="950"/>
        <end position="1131"/>
    </location>
</feature>
<keyword evidence="6 8" id="KW-0472">Membrane</keyword>
<dbReference type="PANTHER" id="PTHR12308">
    <property type="entry name" value="ANOCTAMIN"/>
    <property type="match status" value="1"/>
</dbReference>
<feature type="transmembrane region" description="Helical" evidence="8">
    <location>
        <begin position="599"/>
        <end position="620"/>
    </location>
</feature>
<gene>
    <name evidence="12" type="primary">ANO7</name>
    <name evidence="12" type="ORF">GWK47_000665</name>
</gene>
<comment type="similarity">
    <text evidence="2 8">Belongs to the anoctamin family.</text>
</comment>
<comment type="caution">
    <text evidence="12">The sequence shown here is derived from an EMBL/GenBank/DDBJ whole genome shotgun (WGS) entry which is preliminary data.</text>
</comment>
<evidence type="ECO:0000256" key="4">
    <source>
        <dbReference type="ARBA" id="ARBA00022692"/>
    </source>
</evidence>
<feature type="compositionally biased region" description="Low complexity" evidence="9">
    <location>
        <begin position="1024"/>
        <end position="1069"/>
    </location>
</feature>
<keyword evidence="3" id="KW-1003">Cell membrane</keyword>
<accession>A0A8J4YDZ9</accession>
<evidence type="ECO:0000256" key="6">
    <source>
        <dbReference type="ARBA" id="ARBA00023136"/>
    </source>
</evidence>
<keyword evidence="4 8" id="KW-0812">Transmembrane</keyword>
<feature type="transmembrane region" description="Helical" evidence="8">
    <location>
        <begin position="811"/>
        <end position="835"/>
    </location>
</feature>
<sequence>MVMMVLVVLVVTVVVVMVEVEVIVMVMVVVEMIVVVIVMVVKESYTKPEFAEVRTNTRTQEFAEVRASLSEDSLKSESSDERDWTEGGRKWLHFGGTVLKEVWSDTRGYLHSSIHPKHGGADSDSWGSGQGNGQHPQQPRSTLPEDATTFFRDGRRRIDYVLVYEDADGVSRMNQEKTLVRTVSEKRMKKHESWREKFMMSLMKAGLHNEEETEISGKKVIYFIKLSAPFPVLCRYAEELNMRAPLQAHNNPSTNWSEVVIDHLHLPNLMAEDVPNKPLDFFTCAFKRSKIDRFLGSYNPEKYFTDTQRSRIVYEILSTAAFGKLKKGEIGIERLVEEGVYTASFPLHDGPHEPPASAIKDPSQLTPRQVLYHYWARWGKWYKYQPLDHIREYFGEKIGIYFAWLGMYTGWLLPAAVVGLMVFMYGVFTINQNTPANEICESRGLFIMCPLCNERLGCVFWDLNDICFNTRISYLFDHPGTVFYSIFVSFWAVSFLEYWKRKSASLAHHWDCLDFQEEEERPRPEFAAKAPCRERNPITGVREPSFPKSIRTKRIMAGVGLIFIMMSLVIIFIVAVIIYRVLVSIPLFRNDTLRSQAQAISSLSGAVVNFIIIMCMGRLYEKLAFRLTTWEMHRTQTDFEDNLTFKVFVFQFVNFYSSIFYIAFFKGRFVGYPGHYHHILGFRNEDCSAGGCLIELAQQLAVIMIGKQVVNNAQEILVPKIRMWWHKKQVKMTHKARTRWEADYQLIDNEGLFQEYLEMGISPVRVHHHLRRGVPLGALFALLNNWVEIRLDAQKFVCETRRPVCERAQDIGIWFTILDFMAHLAVISNAFLIAFTSDFLPRLLYKYEYDWSLTGYVNFTLAVAPNNTLSQQCRYRGYRDDQGNHTLFFWRLLAIRLAFVIIFEHVVFGVCRLIDIVVPDIPHSLEVKIKRERYLAKQALADSDTMMKVAQGNDDEDDNDPPGDVNIFMQDDTHSGIVPPSPVIPSPESPVQPNPPSQPSSKPCVKPVMPDKSPDAFSSYDFGNLENSPPSSLLQSSSSSNANTNSSASHNTSSTKANTSTSVSSSSPTQNKKLPARSPFGDAKIPPPVPSRRSTRGHKGRATVVNASGGTSLRHHHGASSSGDISTHAAT</sequence>
<dbReference type="EMBL" id="JACEEZ010011781">
    <property type="protein sequence ID" value="KAG0721119.1"/>
    <property type="molecule type" value="Genomic_DNA"/>
</dbReference>
<evidence type="ECO:0000256" key="9">
    <source>
        <dbReference type="SAM" id="MobiDB-lite"/>
    </source>
</evidence>
<dbReference type="AlphaFoldDB" id="A0A8J4YDZ9"/>
<dbReference type="OrthoDB" id="296386at2759"/>
<evidence type="ECO:0000313" key="13">
    <source>
        <dbReference type="Proteomes" id="UP000770661"/>
    </source>
</evidence>
<evidence type="ECO:0000256" key="8">
    <source>
        <dbReference type="RuleBase" id="RU280814"/>
    </source>
</evidence>
<protein>
    <recommendedName>
        <fullName evidence="8">Anoctamin</fullName>
    </recommendedName>
</protein>
<feature type="compositionally biased region" description="Polar residues" evidence="9">
    <location>
        <begin position="1119"/>
        <end position="1131"/>
    </location>
</feature>
<dbReference type="InterPro" id="IPR032394">
    <property type="entry name" value="Anoct_dimer"/>
</dbReference>
<evidence type="ECO:0000256" key="7">
    <source>
        <dbReference type="ARBA" id="ARBA00023180"/>
    </source>
</evidence>
<reference evidence="12" key="1">
    <citation type="submission" date="2020-07" db="EMBL/GenBank/DDBJ databases">
        <title>The High-quality genome of the commercially important snow crab, Chionoecetes opilio.</title>
        <authorList>
            <person name="Jeong J.-H."/>
            <person name="Ryu S."/>
        </authorList>
    </citation>
    <scope>NUCLEOTIDE SEQUENCE</scope>
    <source>
        <strain evidence="12">MADBK_172401_WGS</strain>
        <tissue evidence="12">Digestive gland</tissue>
    </source>
</reference>
<evidence type="ECO:0000313" key="12">
    <source>
        <dbReference type="EMBL" id="KAG0721119.1"/>
    </source>
</evidence>
<name>A0A8J4YDZ9_CHIOP</name>
<organism evidence="12 13">
    <name type="scientific">Chionoecetes opilio</name>
    <name type="common">Atlantic snow crab</name>
    <name type="synonym">Cancer opilio</name>
    <dbReference type="NCBI Taxonomy" id="41210"/>
    <lineage>
        <taxon>Eukaryota</taxon>
        <taxon>Metazoa</taxon>
        <taxon>Ecdysozoa</taxon>
        <taxon>Arthropoda</taxon>
        <taxon>Crustacea</taxon>
        <taxon>Multicrustacea</taxon>
        <taxon>Malacostraca</taxon>
        <taxon>Eumalacostraca</taxon>
        <taxon>Eucarida</taxon>
        <taxon>Decapoda</taxon>
        <taxon>Pleocyemata</taxon>
        <taxon>Brachyura</taxon>
        <taxon>Eubrachyura</taxon>
        <taxon>Majoidea</taxon>
        <taxon>Majidae</taxon>
        <taxon>Chionoecetes</taxon>
    </lineage>
</organism>
<dbReference type="Pfam" id="PF04547">
    <property type="entry name" value="Anoctamin"/>
    <property type="match status" value="1"/>
</dbReference>
<dbReference type="GO" id="GO:0046983">
    <property type="term" value="F:protein dimerization activity"/>
    <property type="evidence" value="ECO:0007669"/>
    <property type="project" value="InterPro"/>
</dbReference>
<dbReference type="GO" id="GO:0005254">
    <property type="term" value="F:chloride channel activity"/>
    <property type="evidence" value="ECO:0007669"/>
    <property type="project" value="TreeGrafter"/>
</dbReference>
<dbReference type="Pfam" id="PF16178">
    <property type="entry name" value="Anoct_dimer"/>
    <property type="match status" value="1"/>
</dbReference>
<proteinExistence type="inferred from homology"/>
<evidence type="ECO:0000256" key="3">
    <source>
        <dbReference type="ARBA" id="ARBA00022475"/>
    </source>
</evidence>
<evidence type="ECO:0000259" key="10">
    <source>
        <dbReference type="Pfam" id="PF04547"/>
    </source>
</evidence>
<keyword evidence="5 8" id="KW-1133">Transmembrane helix</keyword>
<evidence type="ECO:0000256" key="1">
    <source>
        <dbReference type="ARBA" id="ARBA00004651"/>
    </source>
</evidence>
<feature type="transmembrane region" description="Helical" evidence="8">
    <location>
        <begin position="555"/>
        <end position="579"/>
    </location>
</feature>
<evidence type="ECO:0000256" key="5">
    <source>
        <dbReference type="ARBA" id="ARBA00022989"/>
    </source>
</evidence>
<feature type="transmembrane region" description="Helical" evidence="8">
    <location>
        <begin position="401"/>
        <end position="428"/>
    </location>
</feature>
<keyword evidence="13" id="KW-1185">Reference proteome</keyword>
<keyword evidence="7" id="KW-0325">Glycoprotein</keyword>
<dbReference type="InterPro" id="IPR049452">
    <property type="entry name" value="Anoctamin_TM"/>
</dbReference>
<feature type="domain" description="Anoctamin transmembrane" evidence="10">
    <location>
        <begin position="390"/>
        <end position="932"/>
    </location>
</feature>
<evidence type="ECO:0000256" key="2">
    <source>
        <dbReference type="ARBA" id="ARBA00009671"/>
    </source>
</evidence>
<feature type="transmembrane region" description="Helical" evidence="8">
    <location>
        <begin position="888"/>
        <end position="911"/>
    </location>
</feature>
<comment type="subcellular location">
    <subcellularLocation>
        <location evidence="1">Cell membrane</location>
        <topology evidence="1">Multi-pass membrane protein</topology>
    </subcellularLocation>
    <subcellularLocation>
        <location evidence="8">Membrane</location>
        <topology evidence="8">Multi-pass membrane protein</topology>
    </subcellularLocation>
</comment>
<comment type="caution">
    <text evidence="8">Lacks conserved residue(s) required for the propagation of feature annotation.</text>
</comment>